<dbReference type="PANTHER" id="PTHR47461">
    <property type="entry name" value="PHYTOLONGIN PHYL1.2"/>
    <property type="match status" value="1"/>
</dbReference>
<dbReference type="PROSITE" id="PS50859">
    <property type="entry name" value="LONGIN"/>
    <property type="match status" value="1"/>
</dbReference>
<proteinExistence type="inferred from homology"/>
<accession>A0A6A2X031</accession>
<dbReference type="InterPro" id="IPR044783">
    <property type="entry name" value="PHYL"/>
</dbReference>
<dbReference type="Gene3D" id="3.30.450.50">
    <property type="entry name" value="Longin domain"/>
    <property type="match status" value="1"/>
</dbReference>
<evidence type="ECO:0000256" key="4">
    <source>
        <dbReference type="SAM" id="MobiDB-lite"/>
    </source>
</evidence>
<keyword evidence="5" id="KW-1133">Transmembrane helix</keyword>
<feature type="compositionally biased region" description="Polar residues" evidence="4">
    <location>
        <begin position="133"/>
        <end position="158"/>
    </location>
</feature>
<evidence type="ECO:0000256" key="5">
    <source>
        <dbReference type="SAM" id="Phobius"/>
    </source>
</evidence>
<reference evidence="7" key="1">
    <citation type="submission" date="2019-09" db="EMBL/GenBank/DDBJ databases">
        <title>Draft genome information of white flower Hibiscus syriacus.</title>
        <authorList>
            <person name="Kim Y.-M."/>
        </authorList>
    </citation>
    <scope>NUCLEOTIDE SEQUENCE [LARGE SCALE GENOMIC DNA]</scope>
    <source>
        <strain evidence="7">YM2019G1</strain>
    </source>
</reference>
<evidence type="ECO:0000256" key="2">
    <source>
        <dbReference type="ARBA" id="ARBA00008025"/>
    </source>
</evidence>
<feature type="compositionally biased region" description="Polar residues" evidence="4">
    <location>
        <begin position="199"/>
        <end position="217"/>
    </location>
</feature>
<dbReference type="SMART" id="SM01270">
    <property type="entry name" value="Longin"/>
    <property type="match status" value="1"/>
</dbReference>
<comment type="subcellular location">
    <subcellularLocation>
        <location evidence="1">Membrane</location>
    </subcellularLocation>
</comment>
<evidence type="ECO:0000313" key="7">
    <source>
        <dbReference type="EMBL" id="KAE8667892.1"/>
    </source>
</evidence>
<dbReference type="EMBL" id="VEPZ02001563">
    <property type="protein sequence ID" value="KAE8667892.1"/>
    <property type="molecule type" value="Genomic_DNA"/>
</dbReference>
<feature type="transmembrane region" description="Helical" evidence="5">
    <location>
        <begin position="242"/>
        <end position="261"/>
    </location>
</feature>
<sequence length="270" mass="30256">MGSIRNTVQYCCVSKDNRILYEFSGGDHEVERMAALCLERTPSFHKWYFETIGKQTFGFLLEDGCVYFAIADEAVENHGVLRFLEHIRDEFRNVTRKGSRSSFSSMSSMGVEEQLVPVIRRLIASLEQVSNSGNDWNTEIPSSPSNANAQLEAASSTKAPLLGKPSKQEKKNKDHVIAVRDIELEEHRKSTDRGVKTDPTASDSNNQNKASSPNTSQKDLDSTRIRPGSQNIRKKWCRQVRIILAVDAAFCLLLLVVWLSICKGLSCTGR</sequence>
<dbReference type="PANTHER" id="PTHR47461:SF1">
    <property type="entry name" value="PHYTOLONGIN PHYL1.2"/>
    <property type="match status" value="1"/>
</dbReference>
<keyword evidence="5" id="KW-0812">Transmembrane</keyword>
<keyword evidence="8" id="KW-1185">Reference proteome</keyword>
<evidence type="ECO:0000313" key="8">
    <source>
        <dbReference type="Proteomes" id="UP000436088"/>
    </source>
</evidence>
<keyword evidence="3 5" id="KW-0472">Membrane</keyword>
<protein>
    <submittedName>
        <fullName evidence="7">VAMP-like protein</fullName>
    </submittedName>
</protein>
<dbReference type="OrthoDB" id="1871923at2759"/>
<comment type="similarity">
    <text evidence="2">Belongs to the synaptobrevin family.</text>
</comment>
<dbReference type="GO" id="GO:0016020">
    <property type="term" value="C:membrane"/>
    <property type="evidence" value="ECO:0007669"/>
    <property type="project" value="UniProtKB-SubCell"/>
</dbReference>
<name>A0A6A2X031_HIBSY</name>
<comment type="caution">
    <text evidence="7">The sequence shown here is derived from an EMBL/GenBank/DDBJ whole genome shotgun (WGS) entry which is preliminary data.</text>
</comment>
<feature type="region of interest" description="Disordered" evidence="4">
    <location>
        <begin position="133"/>
        <end position="225"/>
    </location>
</feature>
<gene>
    <name evidence="7" type="ORF">F3Y22_tig00112354pilonHSYRG00075</name>
</gene>
<dbReference type="AlphaFoldDB" id="A0A6A2X031"/>
<feature type="domain" description="Longin" evidence="6">
    <location>
        <begin position="44"/>
        <end position="91"/>
    </location>
</feature>
<dbReference type="SUPFAM" id="SSF64356">
    <property type="entry name" value="SNARE-like"/>
    <property type="match status" value="1"/>
</dbReference>
<dbReference type="InterPro" id="IPR011012">
    <property type="entry name" value="Longin-like_dom_sf"/>
</dbReference>
<evidence type="ECO:0000259" key="6">
    <source>
        <dbReference type="PROSITE" id="PS50859"/>
    </source>
</evidence>
<evidence type="ECO:0000256" key="3">
    <source>
        <dbReference type="ARBA" id="ARBA00023136"/>
    </source>
</evidence>
<feature type="compositionally biased region" description="Basic and acidic residues" evidence="4">
    <location>
        <begin position="166"/>
        <end position="196"/>
    </location>
</feature>
<organism evidence="7 8">
    <name type="scientific">Hibiscus syriacus</name>
    <name type="common">Rose of Sharon</name>
    <dbReference type="NCBI Taxonomy" id="106335"/>
    <lineage>
        <taxon>Eukaryota</taxon>
        <taxon>Viridiplantae</taxon>
        <taxon>Streptophyta</taxon>
        <taxon>Embryophyta</taxon>
        <taxon>Tracheophyta</taxon>
        <taxon>Spermatophyta</taxon>
        <taxon>Magnoliopsida</taxon>
        <taxon>eudicotyledons</taxon>
        <taxon>Gunneridae</taxon>
        <taxon>Pentapetalae</taxon>
        <taxon>rosids</taxon>
        <taxon>malvids</taxon>
        <taxon>Malvales</taxon>
        <taxon>Malvaceae</taxon>
        <taxon>Malvoideae</taxon>
        <taxon>Hibiscus</taxon>
    </lineage>
</organism>
<dbReference type="Proteomes" id="UP000436088">
    <property type="component" value="Unassembled WGS sequence"/>
</dbReference>
<dbReference type="InterPro" id="IPR010908">
    <property type="entry name" value="Longin_dom"/>
</dbReference>
<evidence type="ECO:0000256" key="1">
    <source>
        <dbReference type="ARBA" id="ARBA00004370"/>
    </source>
</evidence>